<dbReference type="PANTHER" id="PTHR14383">
    <property type="entry name" value="SWAP-70 RECOMBINASE"/>
    <property type="match status" value="1"/>
</dbReference>
<feature type="compositionally biased region" description="Basic and acidic residues" evidence="1">
    <location>
        <begin position="572"/>
        <end position="584"/>
    </location>
</feature>
<dbReference type="InterPro" id="IPR057836">
    <property type="entry name" value="EF-hand_SWAP70_N"/>
</dbReference>
<feature type="compositionally biased region" description="Basic and acidic residues" evidence="1">
    <location>
        <begin position="534"/>
        <end position="552"/>
    </location>
</feature>
<dbReference type="PROSITE" id="PS50003">
    <property type="entry name" value="PH_DOMAIN"/>
    <property type="match status" value="1"/>
</dbReference>
<dbReference type="InterPro" id="IPR011993">
    <property type="entry name" value="PH-like_dom_sf"/>
</dbReference>
<dbReference type="InterPro" id="IPR011992">
    <property type="entry name" value="EF-hand-dom_pair"/>
</dbReference>
<evidence type="ECO:0000256" key="1">
    <source>
        <dbReference type="SAM" id="MobiDB-lite"/>
    </source>
</evidence>
<feature type="compositionally biased region" description="Basic and acidic residues" evidence="1">
    <location>
        <begin position="325"/>
        <end position="371"/>
    </location>
</feature>
<dbReference type="Gene3D" id="2.30.29.30">
    <property type="entry name" value="Pleckstrin-homology domain (PH domain)/Phosphotyrosine-binding domain (PTB)"/>
    <property type="match status" value="1"/>
</dbReference>
<feature type="compositionally biased region" description="Basic and acidic residues" evidence="1">
    <location>
        <begin position="451"/>
        <end position="490"/>
    </location>
</feature>
<feature type="region of interest" description="Disordered" evidence="1">
    <location>
        <begin position="451"/>
        <end position="594"/>
    </location>
</feature>
<evidence type="ECO:0000313" key="4">
    <source>
        <dbReference type="Proteomes" id="UP000838412"/>
    </source>
</evidence>
<dbReference type="PANTHER" id="PTHR14383:SF5">
    <property type="entry name" value="RUN DOMAIN-CONTAINING PROTEIN"/>
    <property type="match status" value="1"/>
</dbReference>
<reference evidence="3" key="1">
    <citation type="submission" date="2022-01" db="EMBL/GenBank/DDBJ databases">
        <authorList>
            <person name="Braso-Vives M."/>
        </authorList>
    </citation>
    <scope>NUCLEOTIDE SEQUENCE</scope>
</reference>
<keyword evidence="4" id="KW-1185">Reference proteome</keyword>
<dbReference type="GO" id="GO:0005634">
    <property type="term" value="C:nucleus"/>
    <property type="evidence" value="ECO:0007669"/>
    <property type="project" value="TreeGrafter"/>
</dbReference>
<dbReference type="EMBL" id="OV696686">
    <property type="protein sequence ID" value="CAH1232637.1"/>
    <property type="molecule type" value="Genomic_DNA"/>
</dbReference>
<protein>
    <submittedName>
        <fullName evidence="3">SWAP70 protein</fullName>
    </submittedName>
</protein>
<dbReference type="SUPFAM" id="SSF47473">
    <property type="entry name" value="EF-hand"/>
    <property type="match status" value="1"/>
</dbReference>
<dbReference type="GO" id="GO:0005737">
    <property type="term" value="C:cytoplasm"/>
    <property type="evidence" value="ECO:0007669"/>
    <property type="project" value="TreeGrafter"/>
</dbReference>
<dbReference type="OrthoDB" id="8434295at2759"/>
<dbReference type="AlphaFoldDB" id="A0A8J9VZT9"/>
<evidence type="ECO:0000313" key="3">
    <source>
        <dbReference type="EMBL" id="CAH1232637.1"/>
    </source>
</evidence>
<organism evidence="3 4">
    <name type="scientific">Branchiostoma lanceolatum</name>
    <name type="common">Common lancelet</name>
    <name type="synonym">Amphioxus lanceolatum</name>
    <dbReference type="NCBI Taxonomy" id="7740"/>
    <lineage>
        <taxon>Eukaryota</taxon>
        <taxon>Metazoa</taxon>
        <taxon>Chordata</taxon>
        <taxon>Cephalochordata</taxon>
        <taxon>Leptocardii</taxon>
        <taxon>Amphioxiformes</taxon>
        <taxon>Branchiostomatidae</taxon>
        <taxon>Branchiostoma</taxon>
    </lineage>
</organism>
<dbReference type="SMART" id="SM00233">
    <property type="entry name" value="PH"/>
    <property type="match status" value="1"/>
</dbReference>
<dbReference type="Pfam" id="PF25530">
    <property type="entry name" value="EF-hand_SWAP70_N"/>
    <property type="match status" value="1"/>
</dbReference>
<dbReference type="Proteomes" id="UP000838412">
    <property type="component" value="Chromosome 1"/>
</dbReference>
<gene>
    <name evidence="3" type="primary">SWAP70</name>
    <name evidence="3" type="ORF">BLAG_LOCUS1668</name>
</gene>
<dbReference type="SUPFAM" id="SSF50729">
    <property type="entry name" value="PH domain-like"/>
    <property type="match status" value="1"/>
</dbReference>
<feature type="domain" description="PH" evidence="2">
    <location>
        <begin position="210"/>
        <end position="308"/>
    </location>
</feature>
<name>A0A8J9VZT9_BRALA</name>
<dbReference type="InterPro" id="IPR001849">
    <property type="entry name" value="PH_domain"/>
</dbReference>
<dbReference type="Pfam" id="PF00169">
    <property type="entry name" value="PH"/>
    <property type="match status" value="1"/>
</dbReference>
<feature type="region of interest" description="Disordered" evidence="1">
    <location>
        <begin position="318"/>
        <end position="385"/>
    </location>
</feature>
<proteinExistence type="predicted"/>
<accession>A0A8J9VZT9</accession>
<evidence type="ECO:0000259" key="2">
    <source>
        <dbReference type="PROSITE" id="PS50003"/>
    </source>
</evidence>
<sequence>MSTPSDPDREDQLNALWHAFHALDEKREGTVQKSKLKVLTHSLGTVVYTPPMEDVEKHFGDQTVTFQAYADFVKTVIFQGLSENSIPDWSRFDQVCWQICSGKHLSKDRREKTLTDNHAFQVWQMFNRLAEPDRYPLVMDIEEVQFLLQKLVGAMGGQWAEADFHHFSDSLPTMSVWQLIACIETRYSEGIEPETVCEAVTELHKELVLDVVKEGLMSKKGHVRTNWKERWFVLKPCSLVYYTGKDQKDKKGEILNPTPWKVELLGDKSREGKQRLLLTANANMSYEMAAPDLRSRQAWITAIQSVIDLSKTGCSSLVKKHAQKRREMREKRRTEEMKEKERKRKDSELMEEQRQKLEEEKQARSEAEARLAQETVLREEEEQMRRELEEMNRQLEKLLEEERQAKKDEEIVRALQAKLLQEEFERREQLEKLKADQDKLLEDERKQRQELEQQWREEQQRLEQLQQEREAADQQLKEASQKLQDAEEKHKKMMAAVEERKRWKAPGLARPIQPTARPLITHRGLGAFTQGEFEIQKQKKLFSEDSEPHSEEGGTGESKSQQGGEQDEVFDDEVKEKKEERLSDEGIGEEVKED</sequence>